<reference evidence="1 2" key="1">
    <citation type="submission" date="2022-05" db="EMBL/GenBank/DDBJ databases">
        <authorList>
            <person name="Friedrich I."/>
            <person name="Poehlein A."/>
            <person name="Schneider D."/>
            <person name="Hertel R."/>
            <person name="Daniel R."/>
        </authorList>
    </citation>
    <scope>NUCLEOTIDE SEQUENCE [LARGE SCALE GENOMIC DNA]</scope>
</reference>
<sequence length="66" mass="7251">MSKPKFRIPPHRALDDAMDAELEDVVVIGRNEDGEIYISSSLSADDSMELVQEGSAEIEILASDED</sequence>
<evidence type="ECO:0000313" key="1">
    <source>
        <dbReference type="EMBL" id="USN15540.1"/>
    </source>
</evidence>
<proteinExistence type="predicted"/>
<evidence type="ECO:0000313" key="2">
    <source>
        <dbReference type="Proteomes" id="UP001056576"/>
    </source>
</evidence>
<dbReference type="Proteomes" id="UP001056576">
    <property type="component" value="Segment"/>
</dbReference>
<keyword evidence="2" id="KW-1185">Reference proteome</keyword>
<dbReference type="EMBL" id="ON529857">
    <property type="protein sequence ID" value="USN15540.1"/>
    <property type="molecule type" value="Genomic_DNA"/>
</dbReference>
<protein>
    <submittedName>
        <fullName evidence="1">Uncharacterized protein</fullName>
    </submittedName>
</protein>
<accession>A0A9E7MS59</accession>
<organism evidence="1 2">
    <name type="scientific">Brevundimonas phage vB_BpoS-Kikimora</name>
    <dbReference type="NCBI Taxonomy" id="2948601"/>
    <lineage>
        <taxon>Viruses</taxon>
        <taxon>Duplodnaviria</taxon>
        <taxon>Heunggongvirae</taxon>
        <taxon>Uroviricota</taxon>
        <taxon>Caudoviricetes</taxon>
        <taxon>Jeanschmidtviridae</taxon>
        <taxon>Kikimoravirus</taxon>
        <taxon>Kikimoravirus kikimora</taxon>
    </lineage>
</organism>
<name>A0A9E7MS59_9CAUD</name>
<gene>
    <name evidence="1" type="ORF">KIKIMORA_04220</name>
</gene>